<keyword evidence="6" id="KW-1185">Reference proteome</keyword>
<evidence type="ECO:0000259" key="3">
    <source>
        <dbReference type="Pfam" id="PF03972"/>
    </source>
</evidence>
<protein>
    <recommendedName>
        <fullName evidence="7">MmgE/PrpD family protein</fullName>
    </recommendedName>
</protein>
<dbReference type="InterPro" id="IPR036148">
    <property type="entry name" value="MmgE/PrpD_sf"/>
</dbReference>
<organism evidence="5 6">
    <name type="scientific">Halocalculus aciditolerans</name>
    <dbReference type="NCBI Taxonomy" id="1383812"/>
    <lineage>
        <taxon>Archaea</taxon>
        <taxon>Methanobacteriati</taxon>
        <taxon>Methanobacteriota</taxon>
        <taxon>Stenosarchaea group</taxon>
        <taxon>Halobacteria</taxon>
        <taxon>Halobacteriales</taxon>
        <taxon>Halobacteriaceae</taxon>
        <taxon>Halocalculus</taxon>
    </lineage>
</organism>
<reference evidence="5" key="1">
    <citation type="journal article" date="2014" name="Int. J. Syst. Evol. Microbiol.">
        <title>Complete genome sequence of Corynebacterium casei LMG S-19264T (=DSM 44701T), isolated from a smear-ripened cheese.</title>
        <authorList>
            <consortium name="US DOE Joint Genome Institute (JGI-PGF)"/>
            <person name="Walter F."/>
            <person name="Albersmeier A."/>
            <person name="Kalinowski J."/>
            <person name="Ruckert C."/>
        </authorList>
    </citation>
    <scope>NUCLEOTIDE SEQUENCE</scope>
    <source>
        <strain evidence="5">JCM 19596</strain>
    </source>
</reference>
<evidence type="ECO:0008006" key="7">
    <source>
        <dbReference type="Google" id="ProtNLM"/>
    </source>
</evidence>
<dbReference type="Proteomes" id="UP000607197">
    <property type="component" value="Unassembled WGS sequence"/>
</dbReference>
<evidence type="ECO:0000256" key="1">
    <source>
        <dbReference type="ARBA" id="ARBA00006174"/>
    </source>
</evidence>
<gene>
    <name evidence="5" type="ORF">GCM10009039_27010</name>
</gene>
<dbReference type="Gene3D" id="3.30.1330.120">
    <property type="entry name" value="2-methylcitrate dehydratase PrpD"/>
    <property type="match status" value="1"/>
</dbReference>
<comment type="similarity">
    <text evidence="1">Belongs to the PrpD family.</text>
</comment>
<dbReference type="InterPro" id="IPR005656">
    <property type="entry name" value="MmgE_PrpD"/>
</dbReference>
<proteinExistence type="inferred from homology"/>
<evidence type="ECO:0000259" key="4">
    <source>
        <dbReference type="Pfam" id="PF19305"/>
    </source>
</evidence>
<reference evidence="5" key="2">
    <citation type="submission" date="2020-09" db="EMBL/GenBank/DDBJ databases">
        <authorList>
            <person name="Sun Q."/>
            <person name="Ohkuma M."/>
        </authorList>
    </citation>
    <scope>NUCLEOTIDE SEQUENCE</scope>
    <source>
        <strain evidence="5">JCM 19596</strain>
    </source>
</reference>
<sequence>MIPQTPVRDWEAQVYDFLDAPVPDEARAAGERIVADVLAAAVAGSEAPDVRETSDGGFGGGPALVLGTNRRRNASQAALLNAAAAIAQEIEEGHNEGGHVGAALVTGALALAETHDSTVSGADFVDACVKAYEVSARLERAIFAMKARLNESVPWLIRDPHATWTVVGPALAGLLAVDAADDVLVDAFRAAANTAVVSMFDPYAEGAPARNFTAGHSAATGVNVALAAAAGVTGSAEALERVYDPLDEMLDGGFAESMVSLGERWYVTEVYVKTTPSCRYTHPPLDALRELDARPDADRVERVDVYTYGNAVDMARADPDTFTGGKFSIPYVLARELVSRDVTLDDFTPERLADPAVRDLAGRVSLHADADFEAAFPESWGARVELTLTDGATRTGERAYPYGDYRDPSPRPSSARSSPASSTTGSPTPTTTSSTQS</sequence>
<evidence type="ECO:0000313" key="6">
    <source>
        <dbReference type="Proteomes" id="UP000607197"/>
    </source>
</evidence>
<dbReference type="GO" id="GO:0016829">
    <property type="term" value="F:lyase activity"/>
    <property type="evidence" value="ECO:0007669"/>
    <property type="project" value="InterPro"/>
</dbReference>
<dbReference type="RefSeq" id="WP_229774133.1">
    <property type="nucleotide sequence ID" value="NZ_BMPG01000003.1"/>
</dbReference>
<dbReference type="Pfam" id="PF19305">
    <property type="entry name" value="MmgE_PrpD_C"/>
    <property type="match status" value="1"/>
</dbReference>
<comment type="caution">
    <text evidence="5">The sequence shown here is derived from an EMBL/GenBank/DDBJ whole genome shotgun (WGS) entry which is preliminary data.</text>
</comment>
<dbReference type="InterPro" id="IPR045336">
    <property type="entry name" value="MmgE_PrpD_N"/>
</dbReference>
<dbReference type="PANTHER" id="PTHR16943">
    <property type="entry name" value="2-METHYLCITRATE DEHYDRATASE-RELATED"/>
    <property type="match status" value="1"/>
</dbReference>
<dbReference type="PANTHER" id="PTHR16943:SF8">
    <property type="entry name" value="2-METHYLCITRATE DEHYDRATASE"/>
    <property type="match status" value="1"/>
</dbReference>
<dbReference type="SUPFAM" id="SSF103378">
    <property type="entry name" value="2-methylcitrate dehydratase PrpD"/>
    <property type="match status" value="1"/>
</dbReference>
<feature type="domain" description="MmgE/PrpD N-terminal" evidence="3">
    <location>
        <begin position="22"/>
        <end position="247"/>
    </location>
</feature>
<evidence type="ECO:0000313" key="5">
    <source>
        <dbReference type="EMBL" id="GGL67622.1"/>
    </source>
</evidence>
<dbReference type="AlphaFoldDB" id="A0A830FEN8"/>
<feature type="domain" description="MmgE/PrpD C-terminal" evidence="4">
    <location>
        <begin position="276"/>
        <end position="409"/>
    </location>
</feature>
<dbReference type="Pfam" id="PF03972">
    <property type="entry name" value="MmgE_PrpD_N"/>
    <property type="match status" value="1"/>
</dbReference>
<dbReference type="Gene3D" id="1.10.4100.10">
    <property type="entry name" value="2-methylcitrate dehydratase PrpD"/>
    <property type="match status" value="1"/>
</dbReference>
<evidence type="ECO:0000256" key="2">
    <source>
        <dbReference type="SAM" id="MobiDB-lite"/>
    </source>
</evidence>
<feature type="region of interest" description="Disordered" evidence="2">
    <location>
        <begin position="395"/>
        <end position="437"/>
    </location>
</feature>
<dbReference type="EMBL" id="BMPG01000003">
    <property type="protein sequence ID" value="GGL67622.1"/>
    <property type="molecule type" value="Genomic_DNA"/>
</dbReference>
<feature type="compositionally biased region" description="Low complexity" evidence="2">
    <location>
        <begin position="412"/>
        <end position="437"/>
    </location>
</feature>
<accession>A0A830FEN8</accession>
<dbReference type="InterPro" id="IPR042183">
    <property type="entry name" value="MmgE/PrpD_sf_1"/>
</dbReference>
<name>A0A830FEN8_9EURY</name>
<dbReference type="InterPro" id="IPR045337">
    <property type="entry name" value="MmgE_PrpD_C"/>
</dbReference>
<dbReference type="InterPro" id="IPR042188">
    <property type="entry name" value="MmgE/PrpD_sf_2"/>
</dbReference>